<evidence type="ECO:0000256" key="1">
    <source>
        <dbReference type="SAM" id="MobiDB-lite"/>
    </source>
</evidence>
<gene>
    <name evidence="2" type="ORF">Dda_2660</name>
</gene>
<comment type="caution">
    <text evidence="2">The sequence shown here is derived from an EMBL/GenBank/DDBJ whole genome shotgun (WGS) entry which is preliminary data.</text>
</comment>
<name>A0AAD6J0F1_DREDA</name>
<sequence length="233" mass="26683">MCVEAVAGAEVNVILDIRDSPRPFLSVQTPYLFVKFTHPAERHFNFEVSATSSSSSSGLQMPRCTALSNPPSNRKRCRPPSEDEGDPERPEKRRRLRLQIAFSTLSSPYAYPPAKKGSPSRPTVLGQPGFQVIGRDKLPKVSGDLIRKTAILNRIRRDSMARDQELNKSAEEKKQDILRRHRMQFEGYRADPLHNPPPSAEILEERWDADDMPRYEDEQPDECEEIPWQFLIQ</sequence>
<proteinExistence type="predicted"/>
<evidence type="ECO:0000313" key="2">
    <source>
        <dbReference type="EMBL" id="KAJ6261861.1"/>
    </source>
</evidence>
<accession>A0AAD6J0F1</accession>
<organism evidence="2 3">
    <name type="scientific">Drechslerella dactyloides</name>
    <name type="common">Nematode-trapping fungus</name>
    <name type="synonym">Arthrobotrys dactyloides</name>
    <dbReference type="NCBI Taxonomy" id="74499"/>
    <lineage>
        <taxon>Eukaryota</taxon>
        <taxon>Fungi</taxon>
        <taxon>Dikarya</taxon>
        <taxon>Ascomycota</taxon>
        <taxon>Pezizomycotina</taxon>
        <taxon>Orbiliomycetes</taxon>
        <taxon>Orbiliales</taxon>
        <taxon>Orbiliaceae</taxon>
        <taxon>Drechslerella</taxon>
    </lineage>
</organism>
<dbReference type="Proteomes" id="UP001221413">
    <property type="component" value="Unassembled WGS sequence"/>
</dbReference>
<dbReference type="EMBL" id="JAQGDS010000003">
    <property type="protein sequence ID" value="KAJ6261861.1"/>
    <property type="molecule type" value="Genomic_DNA"/>
</dbReference>
<dbReference type="AlphaFoldDB" id="A0AAD6J0F1"/>
<protein>
    <submittedName>
        <fullName evidence="2">Uncharacterized protein</fullName>
    </submittedName>
</protein>
<evidence type="ECO:0000313" key="3">
    <source>
        <dbReference type="Proteomes" id="UP001221413"/>
    </source>
</evidence>
<reference evidence="2" key="1">
    <citation type="submission" date="2023-01" db="EMBL/GenBank/DDBJ databases">
        <title>The chitinases involved in constricting ring structure development in the nematode-trapping fungus Drechslerella dactyloides.</title>
        <authorList>
            <person name="Wang R."/>
            <person name="Zhang L."/>
            <person name="Tang P."/>
            <person name="Li S."/>
            <person name="Liang L."/>
        </authorList>
    </citation>
    <scope>NUCLEOTIDE SEQUENCE</scope>
    <source>
        <strain evidence="2">YMF1.00031</strain>
    </source>
</reference>
<feature type="region of interest" description="Disordered" evidence="1">
    <location>
        <begin position="52"/>
        <end position="93"/>
    </location>
</feature>
<keyword evidence="3" id="KW-1185">Reference proteome</keyword>